<organism evidence="2 3">
    <name type="scientific">Dichanthelium oligosanthes</name>
    <dbReference type="NCBI Taxonomy" id="888268"/>
    <lineage>
        <taxon>Eukaryota</taxon>
        <taxon>Viridiplantae</taxon>
        <taxon>Streptophyta</taxon>
        <taxon>Embryophyta</taxon>
        <taxon>Tracheophyta</taxon>
        <taxon>Spermatophyta</taxon>
        <taxon>Magnoliopsida</taxon>
        <taxon>Liliopsida</taxon>
        <taxon>Poales</taxon>
        <taxon>Poaceae</taxon>
        <taxon>PACMAD clade</taxon>
        <taxon>Panicoideae</taxon>
        <taxon>Panicodae</taxon>
        <taxon>Paniceae</taxon>
        <taxon>Dichantheliinae</taxon>
        <taxon>Dichanthelium</taxon>
    </lineage>
</organism>
<name>A0A1E5WHB9_9POAL</name>
<evidence type="ECO:0000313" key="3">
    <source>
        <dbReference type="Proteomes" id="UP000095767"/>
    </source>
</evidence>
<protein>
    <recommendedName>
        <fullName evidence="1">DUF1618 domain-containing protein</fullName>
    </recommendedName>
</protein>
<feature type="non-terminal residue" evidence="2">
    <location>
        <position position="319"/>
    </location>
</feature>
<evidence type="ECO:0000313" key="2">
    <source>
        <dbReference type="EMBL" id="OEL36758.1"/>
    </source>
</evidence>
<dbReference type="InterPro" id="IPR011676">
    <property type="entry name" value="DUF1618"/>
</dbReference>
<gene>
    <name evidence="2" type="ORF">BAE44_0002223</name>
</gene>
<dbReference type="OrthoDB" id="622835at2759"/>
<keyword evidence="3" id="KW-1185">Reference proteome</keyword>
<dbReference type="Pfam" id="PF07762">
    <property type="entry name" value="DUF1618"/>
    <property type="match status" value="1"/>
</dbReference>
<dbReference type="PANTHER" id="PTHR33086">
    <property type="entry name" value="OS05G0468200 PROTEIN-RELATED"/>
    <property type="match status" value="1"/>
</dbReference>
<feature type="domain" description="DUF1618" evidence="1">
    <location>
        <begin position="181"/>
        <end position="304"/>
    </location>
</feature>
<sequence>MAAAPQWVVLRRFPRTDDIGLPEDAGISLALDVPPRITQLVGSPSLLPRGSCVLVADPSGILLLSDSFVCAADPLAADKPASTPYLLWDAVFKASRRIHAPDTQTGTAGLIAVPRDYGDWDIMVAELVLPSVDSDYALRCFSMPTETGEWITKSLRLPEFPHMKFPWCSANVLSYKGKLFWVDLLQGLLACDPFADKPELHFVPLPSVFMLAKGNEQRRREGLTRDRCINLSCGKLRLVVITRRTSRPVIKLWTLHDLHAGRWTMDNEVPFFHIWNDQSYTATELPMVRPVLVLVHPSNPHVVYFFLKQHLFAVDLKRV</sequence>
<dbReference type="EMBL" id="LWDX02008098">
    <property type="protein sequence ID" value="OEL36758.1"/>
    <property type="molecule type" value="Genomic_DNA"/>
</dbReference>
<reference evidence="2 3" key="1">
    <citation type="submission" date="2016-09" db="EMBL/GenBank/DDBJ databases">
        <title>The draft genome of Dichanthelium oligosanthes: A C3 panicoid grass species.</title>
        <authorList>
            <person name="Studer A.J."/>
            <person name="Schnable J.C."/>
            <person name="Brutnell T.P."/>
        </authorList>
    </citation>
    <scope>NUCLEOTIDE SEQUENCE [LARGE SCALE GENOMIC DNA]</scope>
    <source>
        <strain evidence="3">cv. Kellogg 1175</strain>
        <tissue evidence="2">Leaf</tissue>
    </source>
</reference>
<accession>A0A1E5WHB9</accession>
<comment type="caution">
    <text evidence="2">The sequence shown here is derived from an EMBL/GenBank/DDBJ whole genome shotgun (WGS) entry which is preliminary data.</text>
</comment>
<dbReference type="AlphaFoldDB" id="A0A1E5WHB9"/>
<dbReference type="PANTHER" id="PTHR33086:SF59">
    <property type="entry name" value="EXPRESSED PROTEIN"/>
    <property type="match status" value="1"/>
</dbReference>
<proteinExistence type="predicted"/>
<dbReference type="Proteomes" id="UP000095767">
    <property type="component" value="Unassembled WGS sequence"/>
</dbReference>
<evidence type="ECO:0000259" key="1">
    <source>
        <dbReference type="Pfam" id="PF07762"/>
    </source>
</evidence>